<dbReference type="InterPro" id="IPR011009">
    <property type="entry name" value="Kinase-like_dom_sf"/>
</dbReference>
<gene>
    <name evidence="2" type="ORF">M9Y10_027041</name>
</gene>
<comment type="caution">
    <text evidence="2">The sequence shown here is derived from an EMBL/GenBank/DDBJ whole genome shotgun (WGS) entry which is preliminary data.</text>
</comment>
<dbReference type="SUPFAM" id="SSF56112">
    <property type="entry name" value="Protein kinase-like (PK-like)"/>
    <property type="match status" value="1"/>
</dbReference>
<dbReference type="Pfam" id="PF00069">
    <property type="entry name" value="Pkinase"/>
    <property type="match status" value="1"/>
</dbReference>
<proteinExistence type="predicted"/>
<protein>
    <recommendedName>
        <fullName evidence="1">Protein kinase domain-containing protein</fullName>
    </recommendedName>
</protein>
<dbReference type="EMBL" id="JAPFFF010000041">
    <property type="protein sequence ID" value="KAK8841424.1"/>
    <property type="molecule type" value="Genomic_DNA"/>
</dbReference>
<dbReference type="SMART" id="SM00220">
    <property type="entry name" value="S_TKc"/>
    <property type="match status" value="1"/>
</dbReference>
<sequence length="213" mass="24590">MTTVALFLEYFEIKLKDCLDKNALSNTMKVKIVVEIAQAMSYIHQKGLNHRDLKVDNIMIDSQWSIKLIDFGLVSIDQFLNSNYSLTAKSMTKGVGTLPFMSPEMLNEEDSDEKTDVYSFRIVLFYIFFGNLPNYTMKDKMIGKLIRLPKPSTNISQFCLDLISKCTENDPSDRPSFNQILKIIRKNDYCLAIDIDESIISERDQELERIKSK</sequence>
<evidence type="ECO:0000259" key="1">
    <source>
        <dbReference type="PROSITE" id="PS50011"/>
    </source>
</evidence>
<keyword evidence="3" id="KW-1185">Reference proteome</keyword>
<dbReference type="InterPro" id="IPR000719">
    <property type="entry name" value="Prot_kinase_dom"/>
</dbReference>
<dbReference type="PROSITE" id="PS50011">
    <property type="entry name" value="PROTEIN_KINASE_DOM"/>
    <property type="match status" value="1"/>
</dbReference>
<dbReference type="Proteomes" id="UP001470230">
    <property type="component" value="Unassembled WGS sequence"/>
</dbReference>
<organism evidence="2 3">
    <name type="scientific">Tritrichomonas musculus</name>
    <dbReference type="NCBI Taxonomy" id="1915356"/>
    <lineage>
        <taxon>Eukaryota</taxon>
        <taxon>Metamonada</taxon>
        <taxon>Parabasalia</taxon>
        <taxon>Tritrichomonadida</taxon>
        <taxon>Tritrichomonadidae</taxon>
        <taxon>Tritrichomonas</taxon>
    </lineage>
</organism>
<dbReference type="InterPro" id="IPR050167">
    <property type="entry name" value="Ser_Thr_protein_kinase"/>
</dbReference>
<evidence type="ECO:0000313" key="3">
    <source>
        <dbReference type="Proteomes" id="UP001470230"/>
    </source>
</evidence>
<reference evidence="2 3" key="1">
    <citation type="submission" date="2024-04" db="EMBL/GenBank/DDBJ databases">
        <title>Tritrichomonas musculus Genome.</title>
        <authorList>
            <person name="Alves-Ferreira E."/>
            <person name="Grigg M."/>
            <person name="Lorenzi H."/>
            <person name="Galac M."/>
        </authorList>
    </citation>
    <scope>NUCLEOTIDE SEQUENCE [LARGE SCALE GENOMIC DNA]</scope>
    <source>
        <strain evidence="2 3">EAF2021</strain>
    </source>
</reference>
<accession>A0ABR2H5B9</accession>
<dbReference type="InterPro" id="IPR008271">
    <property type="entry name" value="Ser/Thr_kinase_AS"/>
</dbReference>
<dbReference type="Gene3D" id="1.10.510.10">
    <property type="entry name" value="Transferase(Phosphotransferase) domain 1"/>
    <property type="match status" value="1"/>
</dbReference>
<feature type="domain" description="Protein kinase" evidence="1">
    <location>
        <begin position="1"/>
        <end position="190"/>
    </location>
</feature>
<evidence type="ECO:0000313" key="2">
    <source>
        <dbReference type="EMBL" id="KAK8841424.1"/>
    </source>
</evidence>
<dbReference type="PANTHER" id="PTHR23257">
    <property type="entry name" value="SERINE-THREONINE PROTEIN KINASE"/>
    <property type="match status" value="1"/>
</dbReference>
<name>A0ABR2H5B9_9EUKA</name>
<dbReference type="PROSITE" id="PS00108">
    <property type="entry name" value="PROTEIN_KINASE_ST"/>
    <property type="match status" value="1"/>
</dbReference>